<organism evidence="3 4">
    <name type="scientific">Sandaracinobacteroides saxicola</name>
    <dbReference type="NCBI Taxonomy" id="2759707"/>
    <lineage>
        <taxon>Bacteria</taxon>
        <taxon>Pseudomonadati</taxon>
        <taxon>Pseudomonadota</taxon>
        <taxon>Alphaproteobacteria</taxon>
        <taxon>Sphingomonadales</taxon>
        <taxon>Sphingosinicellaceae</taxon>
        <taxon>Sandaracinobacteroides</taxon>
    </lineage>
</organism>
<reference evidence="3 4" key="1">
    <citation type="submission" date="2020-07" db="EMBL/GenBank/DDBJ databases">
        <title>Complete genome sequence for Sandaracinobacter sp. M6.</title>
        <authorList>
            <person name="Tang Y."/>
            <person name="Liu Q."/>
            <person name="Guo Z."/>
            <person name="Lei P."/>
            <person name="Huang B."/>
        </authorList>
    </citation>
    <scope>NUCLEOTIDE SEQUENCE [LARGE SCALE GENOMIC DNA]</scope>
    <source>
        <strain evidence="3 4">M6</strain>
    </source>
</reference>
<proteinExistence type="predicted"/>
<dbReference type="InterPro" id="IPR000073">
    <property type="entry name" value="AB_hydrolase_1"/>
</dbReference>
<dbReference type="Gene3D" id="3.40.50.1820">
    <property type="entry name" value="alpha/beta hydrolase"/>
    <property type="match status" value="1"/>
</dbReference>
<dbReference type="GO" id="GO:0016787">
    <property type="term" value="F:hydrolase activity"/>
    <property type="evidence" value="ECO:0007669"/>
    <property type="project" value="UniProtKB-KW"/>
</dbReference>
<dbReference type="SUPFAM" id="SSF53474">
    <property type="entry name" value="alpha/beta-Hydrolases"/>
    <property type="match status" value="1"/>
</dbReference>
<evidence type="ECO:0000256" key="1">
    <source>
        <dbReference type="ARBA" id="ARBA00022801"/>
    </source>
</evidence>
<dbReference type="InterPro" id="IPR000639">
    <property type="entry name" value="Epox_hydrolase-like"/>
</dbReference>
<feature type="domain" description="AB hydrolase-1" evidence="2">
    <location>
        <begin position="39"/>
        <end position="280"/>
    </location>
</feature>
<keyword evidence="4" id="KW-1185">Reference proteome</keyword>
<dbReference type="KEGG" id="sand:H3309_15315"/>
<dbReference type="PRINTS" id="PR00412">
    <property type="entry name" value="EPOXHYDRLASE"/>
</dbReference>
<dbReference type="Pfam" id="PF00561">
    <property type="entry name" value="Abhydrolase_1"/>
    <property type="match status" value="1"/>
</dbReference>
<dbReference type="AlphaFoldDB" id="A0A7G5IH14"/>
<dbReference type="PANTHER" id="PTHR43329">
    <property type="entry name" value="EPOXIDE HYDROLASE"/>
    <property type="match status" value="1"/>
</dbReference>
<dbReference type="RefSeq" id="WP_182295747.1">
    <property type="nucleotide sequence ID" value="NZ_CP059851.1"/>
</dbReference>
<gene>
    <name evidence="3" type="ORF">H3309_15315</name>
</gene>
<evidence type="ECO:0000313" key="4">
    <source>
        <dbReference type="Proteomes" id="UP000515292"/>
    </source>
</evidence>
<evidence type="ECO:0000313" key="3">
    <source>
        <dbReference type="EMBL" id="QMW22656.1"/>
    </source>
</evidence>
<protein>
    <submittedName>
        <fullName evidence="3">Alpha/beta fold hydrolase</fullName>
    </submittedName>
</protein>
<dbReference type="PRINTS" id="PR00111">
    <property type="entry name" value="ABHYDROLASE"/>
</dbReference>
<sequence>MPEFSWTPEPASGISQAFVAANGQRFEVAECGAGERLALCLHGFPELNYSWRFQMPMLAARGWRVWAPNLRGYGASSRPEGVAAYAMDMLVADVAALIDASGAREVLLVAHDWGALIAWQFAIQRVRPLVGLVIMNVPHPFVARREIRHWRQLRRSWYVFFFQLPKLPELMMTRDGARGVRQAFVGMAVDKARFPEEVLNIYAAAALRPRAMTAMVNYYRALLRFPPDAGDGRVEVPTLMLWGEEDAALNIRCTEGTEQWVADFTLRRLPGVSHWVQQEAPEAVNAHLAEWLDGLAVAR</sequence>
<accession>A0A7G5IH14</accession>
<evidence type="ECO:0000259" key="2">
    <source>
        <dbReference type="Pfam" id="PF00561"/>
    </source>
</evidence>
<name>A0A7G5IH14_9SPHN</name>
<dbReference type="Proteomes" id="UP000515292">
    <property type="component" value="Chromosome"/>
</dbReference>
<dbReference type="EMBL" id="CP059851">
    <property type="protein sequence ID" value="QMW22656.1"/>
    <property type="molecule type" value="Genomic_DNA"/>
</dbReference>
<dbReference type="InterPro" id="IPR029058">
    <property type="entry name" value="AB_hydrolase_fold"/>
</dbReference>
<keyword evidence="1 3" id="KW-0378">Hydrolase</keyword>